<sequence>MLNITDIVGRLSACFNCKSEDKSATDNGQKAKPGNVNKIVNITISPSSSPLPSKHEVAAINEQAETVVPDHKPSRPHSVCFTHEVEIEPPPLRLPRARLKNITHVSNRENIERLKPPSEAQESGVQELSYASRTLE</sequence>
<feature type="compositionally biased region" description="Basic and acidic residues" evidence="1">
    <location>
        <begin position="107"/>
        <end position="116"/>
    </location>
</feature>
<organism evidence="2">
    <name type="scientific">Acerihabitans sp. KWT182</name>
    <dbReference type="NCBI Taxonomy" id="3157919"/>
    <lineage>
        <taxon>Bacteria</taxon>
        <taxon>Pseudomonadati</taxon>
        <taxon>Pseudomonadota</taxon>
        <taxon>Gammaproteobacteria</taxon>
        <taxon>Enterobacterales</taxon>
        <taxon>Pectobacteriaceae</taxon>
        <taxon>Acerihabitans</taxon>
    </lineage>
</organism>
<reference evidence="2" key="1">
    <citation type="submission" date="2024-06" db="EMBL/GenBank/DDBJ databases">
        <authorList>
            <person name="Coelho C."/>
            <person name="Bento M."/>
            <person name="Garcia E."/>
            <person name="Camelo A."/>
            <person name="Brandao I."/>
            <person name="Espirito Santo C."/>
            <person name="Trovao J."/>
            <person name="Verissimo A."/>
            <person name="Costa J."/>
            <person name="Tiago I."/>
        </authorList>
    </citation>
    <scope>NUCLEOTIDE SEQUENCE</scope>
    <source>
        <strain evidence="2">KWT182</strain>
    </source>
</reference>
<gene>
    <name evidence="2" type="ORF">ABK905_26125</name>
</gene>
<evidence type="ECO:0000313" key="2">
    <source>
        <dbReference type="EMBL" id="XBS69733.1"/>
    </source>
</evidence>
<feature type="region of interest" description="Disordered" evidence="1">
    <location>
        <begin position="107"/>
        <end position="136"/>
    </location>
</feature>
<name>A0AAU7Q9V8_9GAMM</name>
<dbReference type="EMBL" id="CP157947">
    <property type="protein sequence ID" value="XBS69733.1"/>
    <property type="molecule type" value="Genomic_DNA"/>
</dbReference>
<dbReference type="AlphaFoldDB" id="A0AAU7Q9V8"/>
<accession>A0AAU7Q9V8</accession>
<protein>
    <submittedName>
        <fullName evidence="2">Uncharacterized protein</fullName>
    </submittedName>
</protein>
<proteinExistence type="predicted"/>
<feature type="compositionally biased region" description="Polar residues" evidence="1">
    <location>
        <begin position="120"/>
        <end position="136"/>
    </location>
</feature>
<evidence type="ECO:0000256" key="1">
    <source>
        <dbReference type="SAM" id="MobiDB-lite"/>
    </source>
</evidence>